<keyword evidence="2" id="KW-1185">Reference proteome</keyword>
<gene>
    <name evidence="1" type="ORF">BLNAU_13755</name>
</gene>
<proteinExistence type="predicted"/>
<name>A0ABQ9XFM8_9EUKA</name>
<sequence>MNQKKTDLRTYPFLPYTQRVDAPVLAKLAWDTIHRFVLNFCPDSPRGRAEDAVNALITDIVRMLPQSIELFLDSLRTASGDDAEAKKAVLVGIAAAVHAFAICGSWPTSTPFLLSLSLLLATFPSDFVHTHYISTAGLRYNQFRTFTVDDKTLHFPFLQTVPSPPTPDDIITSLAISTLDWIISPHRSVPKGDSTINWPTLDALNDRVHVSVLLCLIQHLPSTICDDGDKIRDCQDRIQAEQNVTWCFNRHTVLEHFSLVQMLTTLVIEVFRLRLKRHNDRIAKSY</sequence>
<dbReference type="Proteomes" id="UP001281761">
    <property type="component" value="Unassembled WGS sequence"/>
</dbReference>
<protein>
    <submittedName>
        <fullName evidence="1">Uncharacterized protein</fullName>
    </submittedName>
</protein>
<evidence type="ECO:0000313" key="2">
    <source>
        <dbReference type="Proteomes" id="UP001281761"/>
    </source>
</evidence>
<evidence type="ECO:0000313" key="1">
    <source>
        <dbReference type="EMBL" id="KAK2951268.1"/>
    </source>
</evidence>
<dbReference type="EMBL" id="JARBJD010000121">
    <property type="protein sequence ID" value="KAK2951268.1"/>
    <property type="molecule type" value="Genomic_DNA"/>
</dbReference>
<reference evidence="1 2" key="1">
    <citation type="journal article" date="2022" name="bioRxiv">
        <title>Genomics of Preaxostyla Flagellates Illuminates Evolutionary Transitions and the Path Towards Mitochondrial Loss.</title>
        <authorList>
            <person name="Novak L.V.F."/>
            <person name="Treitli S.C."/>
            <person name="Pyrih J."/>
            <person name="Halakuc P."/>
            <person name="Pipaliya S.V."/>
            <person name="Vacek V."/>
            <person name="Brzon O."/>
            <person name="Soukal P."/>
            <person name="Eme L."/>
            <person name="Dacks J.B."/>
            <person name="Karnkowska A."/>
            <person name="Elias M."/>
            <person name="Hampl V."/>
        </authorList>
    </citation>
    <scope>NUCLEOTIDE SEQUENCE [LARGE SCALE GENOMIC DNA]</scope>
    <source>
        <strain evidence="1">NAU3</strain>
        <tissue evidence="1">Gut</tissue>
    </source>
</reference>
<accession>A0ABQ9XFM8</accession>
<organism evidence="1 2">
    <name type="scientific">Blattamonas nauphoetae</name>
    <dbReference type="NCBI Taxonomy" id="2049346"/>
    <lineage>
        <taxon>Eukaryota</taxon>
        <taxon>Metamonada</taxon>
        <taxon>Preaxostyla</taxon>
        <taxon>Oxymonadida</taxon>
        <taxon>Blattamonas</taxon>
    </lineage>
</organism>
<comment type="caution">
    <text evidence="1">The sequence shown here is derived from an EMBL/GenBank/DDBJ whole genome shotgun (WGS) entry which is preliminary data.</text>
</comment>